<dbReference type="GO" id="GO:0000428">
    <property type="term" value="C:DNA-directed RNA polymerase complex"/>
    <property type="evidence" value="ECO:0007669"/>
    <property type="project" value="UniProtKB-KW"/>
</dbReference>
<dbReference type="AlphaFoldDB" id="A0A366HJE7"/>
<comment type="similarity">
    <text evidence="1 9">Belongs to the sigma-54 factor family.</text>
</comment>
<keyword evidence="10" id="KW-0175">Coiled coil</keyword>
<comment type="caution">
    <text evidence="14">The sequence shown here is derived from an EMBL/GenBank/DDBJ whole genome shotgun (WGS) entry which is preliminary data.</text>
</comment>
<dbReference type="PROSITE" id="PS50044">
    <property type="entry name" value="SIGMA54_3"/>
    <property type="match status" value="1"/>
</dbReference>
<feature type="region of interest" description="Disordered" evidence="11">
    <location>
        <begin position="298"/>
        <end position="332"/>
    </location>
</feature>
<dbReference type="PROSITE" id="PS00717">
    <property type="entry name" value="SIGMA54_1"/>
    <property type="match status" value="1"/>
</dbReference>
<dbReference type="PANTHER" id="PTHR32248">
    <property type="entry name" value="RNA POLYMERASE SIGMA-54 FACTOR"/>
    <property type="match status" value="1"/>
</dbReference>
<reference evidence="14 15" key="1">
    <citation type="submission" date="2018-06" db="EMBL/GenBank/DDBJ databases">
        <title>Genomic Encyclopedia of Type Strains, Phase IV (KMG-IV): sequencing the most valuable type-strain genomes for metagenomic binning, comparative biology and taxonomic classification.</title>
        <authorList>
            <person name="Goeker M."/>
        </authorList>
    </citation>
    <scope>NUCLEOTIDE SEQUENCE [LARGE SCALE GENOMIC DNA]</scope>
    <source>
        <strain evidence="14 15">DSM 25520</strain>
    </source>
</reference>
<evidence type="ECO:0000259" key="13">
    <source>
        <dbReference type="Pfam" id="PF04963"/>
    </source>
</evidence>
<dbReference type="Gene3D" id="1.10.10.1330">
    <property type="entry name" value="RNA polymerase sigma-54 factor, core-binding domain"/>
    <property type="match status" value="1"/>
</dbReference>
<protein>
    <recommendedName>
        <fullName evidence="9">RNA polymerase sigma-54 factor</fullName>
    </recommendedName>
</protein>
<dbReference type="Gene3D" id="1.10.10.60">
    <property type="entry name" value="Homeodomain-like"/>
    <property type="match status" value="1"/>
</dbReference>
<dbReference type="EMBL" id="QNRQ01000002">
    <property type="protein sequence ID" value="RBP42137.1"/>
    <property type="molecule type" value="Genomic_DNA"/>
</dbReference>
<evidence type="ECO:0000256" key="9">
    <source>
        <dbReference type="PIRNR" id="PIRNR000774"/>
    </source>
</evidence>
<dbReference type="Pfam" id="PF00309">
    <property type="entry name" value="Sigma54_AID"/>
    <property type="match status" value="1"/>
</dbReference>
<evidence type="ECO:0000259" key="12">
    <source>
        <dbReference type="Pfam" id="PF04552"/>
    </source>
</evidence>
<dbReference type="PROSITE" id="PS00718">
    <property type="entry name" value="SIGMA54_2"/>
    <property type="match status" value="1"/>
</dbReference>
<evidence type="ECO:0000256" key="10">
    <source>
        <dbReference type="SAM" id="Coils"/>
    </source>
</evidence>
<dbReference type="InterPro" id="IPR038709">
    <property type="entry name" value="RpoN_core-bd_sf"/>
</dbReference>
<dbReference type="NCBIfam" id="TIGR02395">
    <property type="entry name" value="rpoN_sigma"/>
    <property type="match status" value="1"/>
</dbReference>
<dbReference type="InterPro" id="IPR007634">
    <property type="entry name" value="RNA_pol_sigma_54_DNA-bd"/>
</dbReference>
<dbReference type="PANTHER" id="PTHR32248:SF4">
    <property type="entry name" value="RNA POLYMERASE SIGMA-54 FACTOR"/>
    <property type="match status" value="1"/>
</dbReference>
<keyword evidence="7 9" id="KW-0238">DNA-binding</keyword>
<dbReference type="GO" id="GO:0006352">
    <property type="term" value="P:DNA-templated transcription initiation"/>
    <property type="evidence" value="ECO:0007669"/>
    <property type="project" value="InterPro"/>
</dbReference>
<keyword evidence="3 9" id="KW-0808">Transferase</keyword>
<dbReference type="Proteomes" id="UP000253628">
    <property type="component" value="Unassembled WGS sequence"/>
</dbReference>
<dbReference type="InterPro" id="IPR007046">
    <property type="entry name" value="RNA_pol_sigma_54_core-bd"/>
</dbReference>
<sequence>MLSRQSLELRQSQHLALTPQLQQSIRFLQLSALDLEAEVAQALEENPLLERDEEYATEAAQAESETRAIEREGWSMLSASNRAHGADEEYAPPEASEPDSLLRHLLGQLQTTHVVDRDRVLLELLIGELDENGYLATSLDEIGAYLPDHLQVDPDELRIALRLLQSFDPRGVGARSLSECLMLQLEALKDKADPQVFACACELARHHLPLLASGNLKQLCVVMSCTREQLRAAHGLLLELDPKPGRAWAGSQAAYVTPEIIVSKAGRRWQARLNAAVVPRLRVNALYERLLREGRAASAEPAGRNAGLPGQAGKDAAPGAADPVPKGGDLSGQIQSAHGLVKSVAQRFETILRVGQAIVERQQEFFEQGPGAMRPLVLRDIAQELSMHESTISRATRQKYMQTPWGVFELKHFFGVALATEDGDSTSAKAVQNMIQKMVAQERAEKPMSDSQLMAGLAGQGVVIARRTVAKYREAAGIETAALRKSRAFLTYGKRGGLPGSESPPE</sequence>
<proteinExistence type="inferred from homology"/>
<feature type="domain" description="RNA polymerase sigma factor 54 DNA-binding" evidence="12">
    <location>
        <begin position="333"/>
        <end position="485"/>
    </location>
</feature>
<dbReference type="InterPro" id="IPR000394">
    <property type="entry name" value="RNA_pol_sigma_54"/>
</dbReference>
<organism evidence="14 15">
    <name type="scientific">Eoetvoesiella caeni</name>
    <dbReference type="NCBI Taxonomy" id="645616"/>
    <lineage>
        <taxon>Bacteria</taxon>
        <taxon>Pseudomonadati</taxon>
        <taxon>Pseudomonadota</taxon>
        <taxon>Betaproteobacteria</taxon>
        <taxon>Burkholderiales</taxon>
        <taxon>Alcaligenaceae</taxon>
        <taxon>Eoetvoesiella</taxon>
    </lineage>
</organism>
<evidence type="ECO:0000256" key="1">
    <source>
        <dbReference type="ARBA" id="ARBA00008798"/>
    </source>
</evidence>
<evidence type="ECO:0000256" key="8">
    <source>
        <dbReference type="ARBA" id="ARBA00023163"/>
    </source>
</evidence>
<evidence type="ECO:0000256" key="11">
    <source>
        <dbReference type="SAM" id="MobiDB-lite"/>
    </source>
</evidence>
<keyword evidence="5 9" id="KW-0805">Transcription regulation</keyword>
<dbReference type="Pfam" id="PF04963">
    <property type="entry name" value="Sigma54_CBD"/>
    <property type="match status" value="1"/>
</dbReference>
<name>A0A366HJE7_9BURK</name>
<accession>A0A366HJE7</accession>
<dbReference type="PIRSF" id="PIRSF000774">
    <property type="entry name" value="RpoN"/>
    <property type="match status" value="1"/>
</dbReference>
<keyword evidence="4 9" id="KW-0548">Nucleotidyltransferase</keyword>
<comment type="function">
    <text evidence="9">Sigma factors are initiation factors that promote the attachment of RNA polymerase to specific initiation sites and are then released.</text>
</comment>
<evidence type="ECO:0000256" key="7">
    <source>
        <dbReference type="ARBA" id="ARBA00023125"/>
    </source>
</evidence>
<keyword evidence="8 9" id="KW-0804">Transcription</keyword>
<dbReference type="GO" id="GO:0003677">
    <property type="term" value="F:DNA binding"/>
    <property type="evidence" value="ECO:0007669"/>
    <property type="project" value="UniProtKB-KW"/>
</dbReference>
<keyword evidence="15" id="KW-1185">Reference proteome</keyword>
<gene>
    <name evidence="14" type="ORF">DFR37_102523</name>
</gene>
<evidence type="ECO:0000256" key="4">
    <source>
        <dbReference type="ARBA" id="ARBA00022695"/>
    </source>
</evidence>
<keyword evidence="6 9" id="KW-0731">Sigma factor</keyword>
<evidence type="ECO:0000313" key="15">
    <source>
        <dbReference type="Proteomes" id="UP000253628"/>
    </source>
</evidence>
<dbReference type="GO" id="GO:0001216">
    <property type="term" value="F:DNA-binding transcription activator activity"/>
    <property type="evidence" value="ECO:0007669"/>
    <property type="project" value="InterPro"/>
</dbReference>
<dbReference type="GO" id="GO:0016987">
    <property type="term" value="F:sigma factor activity"/>
    <property type="evidence" value="ECO:0007669"/>
    <property type="project" value="UniProtKB-KW"/>
</dbReference>
<feature type="domain" description="RNA polymerase sigma factor 54 core-binding" evidence="13">
    <location>
        <begin position="95"/>
        <end position="287"/>
    </location>
</feature>
<dbReference type="Pfam" id="PF04552">
    <property type="entry name" value="Sigma54_DBD"/>
    <property type="match status" value="1"/>
</dbReference>
<feature type="compositionally biased region" description="Low complexity" evidence="11">
    <location>
        <begin position="309"/>
        <end position="328"/>
    </location>
</feature>
<dbReference type="GO" id="GO:0016779">
    <property type="term" value="F:nucleotidyltransferase activity"/>
    <property type="evidence" value="ECO:0007669"/>
    <property type="project" value="UniProtKB-KW"/>
</dbReference>
<keyword evidence="2 9" id="KW-0240">DNA-directed RNA polymerase</keyword>
<feature type="coiled-coil region" evidence="10">
    <location>
        <begin position="25"/>
        <end position="52"/>
    </location>
</feature>
<evidence type="ECO:0000256" key="3">
    <source>
        <dbReference type="ARBA" id="ARBA00022679"/>
    </source>
</evidence>
<evidence type="ECO:0000256" key="2">
    <source>
        <dbReference type="ARBA" id="ARBA00022478"/>
    </source>
</evidence>
<evidence type="ECO:0000313" key="14">
    <source>
        <dbReference type="EMBL" id="RBP42137.1"/>
    </source>
</evidence>
<evidence type="ECO:0000256" key="5">
    <source>
        <dbReference type="ARBA" id="ARBA00023015"/>
    </source>
</evidence>
<evidence type="ECO:0000256" key="6">
    <source>
        <dbReference type="ARBA" id="ARBA00023082"/>
    </source>
</evidence>